<organism evidence="3 4">
    <name type="scientific">Rhodofomes roseus</name>
    <dbReference type="NCBI Taxonomy" id="34475"/>
    <lineage>
        <taxon>Eukaryota</taxon>
        <taxon>Fungi</taxon>
        <taxon>Dikarya</taxon>
        <taxon>Basidiomycota</taxon>
        <taxon>Agaricomycotina</taxon>
        <taxon>Agaricomycetes</taxon>
        <taxon>Polyporales</taxon>
        <taxon>Rhodofomes</taxon>
    </lineage>
</organism>
<comment type="caution">
    <text evidence="3">The sequence shown here is derived from an EMBL/GenBank/DDBJ whole genome shotgun (WGS) entry which is preliminary data.</text>
</comment>
<protein>
    <recommendedName>
        <fullName evidence="5">Transmembrane protein</fullName>
    </recommendedName>
</protein>
<proteinExistence type="predicted"/>
<gene>
    <name evidence="3" type="ORF">C8Q71DRAFT_775646</name>
</gene>
<feature type="transmembrane region" description="Helical" evidence="2">
    <location>
        <begin position="345"/>
        <end position="369"/>
    </location>
</feature>
<dbReference type="EMBL" id="JADCUA010000020">
    <property type="protein sequence ID" value="KAH9832929.1"/>
    <property type="molecule type" value="Genomic_DNA"/>
</dbReference>
<evidence type="ECO:0000313" key="4">
    <source>
        <dbReference type="Proteomes" id="UP000814176"/>
    </source>
</evidence>
<name>A0ABQ8K6U7_9APHY</name>
<dbReference type="Gene3D" id="2.60.120.260">
    <property type="entry name" value="Galactose-binding domain-like"/>
    <property type="match status" value="1"/>
</dbReference>
<accession>A0ABQ8K6U7</accession>
<dbReference type="GeneID" id="72005348"/>
<sequence length="484" mass="51192">MTTLDLDPVPYNISLTDQSAIVRFFPHRDGTIDGSWNVTYSGSSFADWSYDHTLGAGTSSHRTTLAGAYVVIDWAGTAVWLYGTAAADSYNVRIDQSSVVQGGGADIDGLLFSETGLAYGLHTVNLTVTAGEVSIIGATITVGMGESGTVLQPRNISATENSTPAMTENPFFVGDQSWSVMDLYTNQTSGYPSLVTSTFSSTLSFTLSEAVGFFIYGSDDWVQGLFTVAVTSDDEGATNSVTDNTIQYSPRALWTQLDLPKYMATGLNRSATYQVEITNLGAQFHFASVVAYDAVPSASASPSAVGGSGSLPSQTFGAGTTNTSATPSSSAQAIASISHTKSPTWAIITGAVLGCVVAALLILAIVIWFRRVLRRRHQRKEEVLTTPNPFGDGIVQSAPASSTIPALTTAARGPRKFASDGPRAWGPSTTVPVSNTSRMGETQTTTLVLRPRDSNLYETIGSQIHERDAGPATQPPLYDPSWAI</sequence>
<dbReference type="RefSeq" id="XP_047775695.1">
    <property type="nucleotide sequence ID" value="XM_047924616.1"/>
</dbReference>
<evidence type="ECO:0000256" key="1">
    <source>
        <dbReference type="SAM" id="MobiDB-lite"/>
    </source>
</evidence>
<keyword evidence="2" id="KW-1133">Transmembrane helix</keyword>
<evidence type="ECO:0000256" key="2">
    <source>
        <dbReference type="SAM" id="Phobius"/>
    </source>
</evidence>
<reference evidence="3 4" key="1">
    <citation type="journal article" date="2021" name="Environ. Microbiol.">
        <title>Gene family expansions and transcriptome signatures uncover fungal adaptations to wood decay.</title>
        <authorList>
            <person name="Hage H."/>
            <person name="Miyauchi S."/>
            <person name="Viragh M."/>
            <person name="Drula E."/>
            <person name="Min B."/>
            <person name="Chaduli D."/>
            <person name="Navarro D."/>
            <person name="Favel A."/>
            <person name="Norest M."/>
            <person name="Lesage-Meessen L."/>
            <person name="Balint B."/>
            <person name="Merenyi Z."/>
            <person name="de Eugenio L."/>
            <person name="Morin E."/>
            <person name="Martinez A.T."/>
            <person name="Baldrian P."/>
            <person name="Stursova M."/>
            <person name="Martinez M.J."/>
            <person name="Novotny C."/>
            <person name="Magnuson J.K."/>
            <person name="Spatafora J.W."/>
            <person name="Maurice S."/>
            <person name="Pangilinan J."/>
            <person name="Andreopoulos W."/>
            <person name="LaButti K."/>
            <person name="Hundley H."/>
            <person name="Na H."/>
            <person name="Kuo A."/>
            <person name="Barry K."/>
            <person name="Lipzen A."/>
            <person name="Henrissat B."/>
            <person name="Riley R."/>
            <person name="Ahrendt S."/>
            <person name="Nagy L.G."/>
            <person name="Grigoriev I.V."/>
            <person name="Martin F."/>
            <person name="Rosso M.N."/>
        </authorList>
    </citation>
    <scope>NUCLEOTIDE SEQUENCE [LARGE SCALE GENOMIC DNA]</scope>
    <source>
        <strain evidence="3 4">CIRM-BRFM 1785</strain>
    </source>
</reference>
<evidence type="ECO:0000313" key="3">
    <source>
        <dbReference type="EMBL" id="KAH9832929.1"/>
    </source>
</evidence>
<keyword evidence="2" id="KW-0812">Transmembrane</keyword>
<feature type="region of interest" description="Disordered" evidence="1">
    <location>
        <begin position="463"/>
        <end position="484"/>
    </location>
</feature>
<evidence type="ECO:0008006" key="5">
    <source>
        <dbReference type="Google" id="ProtNLM"/>
    </source>
</evidence>
<keyword evidence="4" id="KW-1185">Reference proteome</keyword>
<dbReference type="Proteomes" id="UP000814176">
    <property type="component" value="Unassembled WGS sequence"/>
</dbReference>
<feature type="region of interest" description="Disordered" evidence="1">
    <location>
        <begin position="412"/>
        <end position="442"/>
    </location>
</feature>
<feature type="compositionally biased region" description="Polar residues" evidence="1">
    <location>
        <begin position="427"/>
        <end position="442"/>
    </location>
</feature>
<keyword evidence="2" id="KW-0472">Membrane</keyword>